<accession>A0A1T4P2V5</accession>
<protein>
    <recommendedName>
        <fullName evidence="7">Catalase-related peroxidase</fullName>
        <ecNumber evidence="7">1.11.1.-</ecNumber>
    </recommendedName>
</protein>
<evidence type="ECO:0000256" key="9">
    <source>
        <dbReference type="PIRSR" id="PIRSR000296-2"/>
    </source>
</evidence>
<dbReference type="PANTHER" id="PTHR11465:SF9">
    <property type="entry name" value="CATALASE"/>
    <property type="match status" value="1"/>
</dbReference>
<dbReference type="OrthoDB" id="255727at2"/>
<dbReference type="PIRSF" id="PIRSF000296">
    <property type="entry name" value="SrpA"/>
    <property type="match status" value="1"/>
</dbReference>
<dbReference type="SMART" id="SM01060">
    <property type="entry name" value="Catalase"/>
    <property type="match status" value="1"/>
</dbReference>
<name>A0A1T4P2V5_9HYPH</name>
<dbReference type="RefSeq" id="WP_085934249.1">
    <property type="nucleotide sequence ID" value="NZ_FUWJ01000002.1"/>
</dbReference>
<dbReference type="InterPro" id="IPR018028">
    <property type="entry name" value="Catalase"/>
</dbReference>
<dbReference type="SUPFAM" id="SSF56634">
    <property type="entry name" value="Heme-dependent catalase-like"/>
    <property type="match status" value="1"/>
</dbReference>
<dbReference type="GO" id="GO:0042744">
    <property type="term" value="P:hydrogen peroxide catabolic process"/>
    <property type="evidence" value="ECO:0007669"/>
    <property type="project" value="TreeGrafter"/>
</dbReference>
<dbReference type="InterPro" id="IPR024168">
    <property type="entry name" value="Catalase_SrpA-type_pred"/>
</dbReference>
<feature type="binding site" description="axial binding residue" evidence="9">
    <location>
        <position position="342"/>
    </location>
    <ligand>
        <name>heme</name>
        <dbReference type="ChEBI" id="CHEBI:30413"/>
    </ligand>
    <ligandPart>
        <name>Fe</name>
        <dbReference type="ChEBI" id="CHEBI:18248"/>
    </ligandPart>
</feature>
<feature type="domain" description="Catalase core" evidence="12">
    <location>
        <begin position="27"/>
        <end position="372"/>
    </location>
</feature>
<dbReference type="PANTHER" id="PTHR11465">
    <property type="entry name" value="CATALASE"/>
    <property type="match status" value="1"/>
</dbReference>
<feature type="compositionally biased region" description="Polar residues" evidence="10">
    <location>
        <begin position="357"/>
        <end position="374"/>
    </location>
</feature>
<evidence type="ECO:0000313" key="13">
    <source>
        <dbReference type="EMBL" id="SJZ85833.1"/>
    </source>
</evidence>
<keyword evidence="11" id="KW-1133">Transmembrane helix</keyword>
<evidence type="ECO:0000256" key="3">
    <source>
        <dbReference type="ARBA" id="ARBA00022617"/>
    </source>
</evidence>
<evidence type="ECO:0000313" key="14">
    <source>
        <dbReference type="Proteomes" id="UP000190092"/>
    </source>
</evidence>
<keyword evidence="11" id="KW-0472">Membrane</keyword>
<feature type="region of interest" description="Disordered" evidence="10">
    <location>
        <begin position="345"/>
        <end position="374"/>
    </location>
</feature>
<keyword evidence="14" id="KW-1185">Reference proteome</keyword>
<evidence type="ECO:0000256" key="6">
    <source>
        <dbReference type="ARBA" id="ARBA00023004"/>
    </source>
</evidence>
<evidence type="ECO:0000256" key="4">
    <source>
        <dbReference type="ARBA" id="ARBA00022723"/>
    </source>
</evidence>
<dbReference type="Proteomes" id="UP000190092">
    <property type="component" value="Unassembled WGS sequence"/>
</dbReference>
<reference evidence="14" key="1">
    <citation type="submission" date="2017-02" db="EMBL/GenBank/DDBJ databases">
        <authorList>
            <person name="Varghese N."/>
            <person name="Submissions S."/>
        </authorList>
    </citation>
    <scope>NUCLEOTIDE SEQUENCE [LARGE SCALE GENOMIC DNA]</scope>
    <source>
        <strain evidence="14">ATCC 27094</strain>
    </source>
</reference>
<dbReference type="CDD" id="cd08153">
    <property type="entry name" value="srpA_like"/>
    <property type="match status" value="1"/>
</dbReference>
<dbReference type="Gene3D" id="2.40.180.10">
    <property type="entry name" value="Catalase core domain"/>
    <property type="match status" value="1"/>
</dbReference>
<dbReference type="AlphaFoldDB" id="A0A1T4P2V5"/>
<comment type="similarity">
    <text evidence="1 7">Belongs to the catalase family.</text>
</comment>
<evidence type="ECO:0000259" key="12">
    <source>
        <dbReference type="SMART" id="SM01060"/>
    </source>
</evidence>
<dbReference type="GO" id="GO:0046872">
    <property type="term" value="F:metal ion binding"/>
    <property type="evidence" value="ECO:0007669"/>
    <property type="project" value="UniProtKB-KW"/>
</dbReference>
<evidence type="ECO:0000256" key="2">
    <source>
        <dbReference type="ARBA" id="ARBA00022559"/>
    </source>
</evidence>
<dbReference type="InterPro" id="IPR020835">
    <property type="entry name" value="Catalase_sf"/>
</dbReference>
<keyword evidence="2 7" id="KW-0575">Peroxidase</keyword>
<evidence type="ECO:0000256" key="1">
    <source>
        <dbReference type="ARBA" id="ARBA00005329"/>
    </source>
</evidence>
<keyword evidence="6 7" id="KW-0408">Iron</keyword>
<comment type="function">
    <text evidence="7">Has an organic peroxide-dependent peroxidase activity.</text>
</comment>
<keyword evidence="11" id="KW-0812">Transmembrane</keyword>
<dbReference type="GO" id="GO:0004096">
    <property type="term" value="F:catalase activity"/>
    <property type="evidence" value="ECO:0007669"/>
    <property type="project" value="InterPro"/>
</dbReference>
<keyword evidence="5 7" id="KW-0560">Oxidoreductase</keyword>
<evidence type="ECO:0000256" key="11">
    <source>
        <dbReference type="SAM" id="Phobius"/>
    </source>
</evidence>
<gene>
    <name evidence="13" type="ORF">SAMN02745126_02582</name>
</gene>
<dbReference type="STRING" id="225324.SAMN02745126_02582"/>
<comment type="cofactor">
    <cofactor evidence="7">
        <name>heme</name>
        <dbReference type="ChEBI" id="CHEBI:30413"/>
    </cofactor>
</comment>
<evidence type="ECO:0000256" key="10">
    <source>
        <dbReference type="SAM" id="MobiDB-lite"/>
    </source>
</evidence>
<feature type="active site" evidence="8">
    <location>
        <position position="74"/>
    </location>
</feature>
<evidence type="ECO:0000256" key="5">
    <source>
        <dbReference type="ARBA" id="ARBA00023002"/>
    </source>
</evidence>
<evidence type="ECO:0000256" key="8">
    <source>
        <dbReference type="PIRSR" id="PIRSR000296-1"/>
    </source>
</evidence>
<dbReference type="GO" id="GO:0005737">
    <property type="term" value="C:cytoplasm"/>
    <property type="evidence" value="ECO:0007669"/>
    <property type="project" value="TreeGrafter"/>
</dbReference>
<dbReference type="PROSITE" id="PS51402">
    <property type="entry name" value="CATALASE_3"/>
    <property type="match status" value="1"/>
</dbReference>
<proteinExistence type="inferred from homology"/>
<organism evidence="13 14">
    <name type="scientific">Enhydrobacter aerosaccus</name>
    <dbReference type="NCBI Taxonomy" id="225324"/>
    <lineage>
        <taxon>Bacteria</taxon>
        <taxon>Pseudomonadati</taxon>
        <taxon>Pseudomonadota</taxon>
        <taxon>Alphaproteobacteria</taxon>
        <taxon>Hyphomicrobiales</taxon>
        <taxon>Enhydrobacter</taxon>
    </lineage>
</organism>
<keyword evidence="4 7" id="KW-0479">Metal-binding</keyword>
<keyword evidence="3 7" id="KW-0349">Heme</keyword>
<evidence type="ECO:0000256" key="7">
    <source>
        <dbReference type="PIRNR" id="PIRNR000296"/>
    </source>
</evidence>
<dbReference type="GO" id="GO:0042542">
    <property type="term" value="P:response to hydrogen peroxide"/>
    <property type="evidence" value="ECO:0007669"/>
    <property type="project" value="TreeGrafter"/>
</dbReference>
<dbReference type="InterPro" id="IPR011614">
    <property type="entry name" value="Catalase_core"/>
</dbReference>
<dbReference type="GO" id="GO:0020037">
    <property type="term" value="F:heme binding"/>
    <property type="evidence" value="ECO:0007669"/>
    <property type="project" value="InterPro"/>
</dbReference>
<dbReference type="Gene3D" id="1.20.1280.120">
    <property type="match status" value="1"/>
</dbReference>
<feature type="transmembrane region" description="Helical" evidence="11">
    <location>
        <begin position="25"/>
        <end position="46"/>
    </location>
</feature>
<dbReference type="EMBL" id="FUWJ01000002">
    <property type="protein sequence ID" value="SJZ85833.1"/>
    <property type="molecule type" value="Genomic_DNA"/>
</dbReference>
<dbReference type="Pfam" id="PF00199">
    <property type="entry name" value="Catalase"/>
    <property type="match status" value="1"/>
</dbReference>
<dbReference type="EC" id="1.11.1.-" evidence="7"/>
<sequence length="374" mass="39697">MSQPSTDDPRYKLASILAPPQLARLGAIGATLIAATAAFAWTGGYFSPNRLDQSRMIDAFEADNGVHPGFRRNHAKGVCVDGTFDSNGAGARVSKAQVFQPGRVPVFGRFALSGGVPMVADAPTIVRSLALNFSLPDGEAWRTAMINIPVFPLKDPRAFYEQLVASRPDPKTGHPDPQALAAFVAHHPETAQAMAIIHARGFSSAFANATYNALNAFLFTSAAGVATPVRWSAEPVDAFVPAPTAADGDQNYLFESLIARVQEAPAQWHLILTIGQPGDPTDDATLPWPADRERIDAGTLSVTHITAESDGNCRDVNFDPLVLPDGIAPSDDPLLSARSAAYSTSFTRRAGEPKTPSAIQTTNQPATSQTATRP</sequence>